<evidence type="ECO:0000259" key="1">
    <source>
        <dbReference type="Pfam" id="PF10099"/>
    </source>
</evidence>
<dbReference type="GO" id="GO:0005886">
    <property type="term" value="C:plasma membrane"/>
    <property type="evidence" value="ECO:0007669"/>
    <property type="project" value="InterPro"/>
</dbReference>
<gene>
    <name evidence="2" type="ORF">AVDCRST_MAG94-5313</name>
</gene>
<reference evidence="2" key="1">
    <citation type="submission" date="2020-02" db="EMBL/GenBank/DDBJ databases">
        <authorList>
            <person name="Meier V. D."/>
        </authorList>
    </citation>
    <scope>NUCLEOTIDE SEQUENCE</scope>
    <source>
        <strain evidence="2">AVDCRST_MAG94</strain>
    </source>
</reference>
<dbReference type="Pfam" id="PF10099">
    <property type="entry name" value="RskA_C"/>
    <property type="match status" value="1"/>
</dbReference>
<sequence length="242" mass="26414">MNIQDWDLQDRDELWGLAGEYVLGVLTTEEAAEIERLMATNEELRAAVDYWEDRLLGMTAMIEPVAPSSELWSQIERRLPAPGVAPARAVPLRRPPLWETLNFWRFTTAIGAAASIILGATAFSRLVNQAPTYAVVLQSPNDKSPGWIVQGDRTGKLQLIPLAKPVVAPDRALQLWTKPLQAKKPTSLGLVPSDRSVQIPAARLPGLAAGQLFEITLEPASGSPLDRPTGKILFIGRIAAVQ</sequence>
<dbReference type="GO" id="GO:0006417">
    <property type="term" value="P:regulation of translation"/>
    <property type="evidence" value="ECO:0007669"/>
    <property type="project" value="TreeGrafter"/>
</dbReference>
<protein>
    <recommendedName>
        <fullName evidence="1">Anti-sigma K factor RskA C-terminal domain-containing protein</fullName>
    </recommendedName>
</protein>
<proteinExistence type="predicted"/>
<dbReference type="InterPro" id="IPR018764">
    <property type="entry name" value="RskA_C"/>
</dbReference>
<accession>A0A6J4NNG2</accession>
<feature type="domain" description="Anti-sigma K factor RskA C-terminal" evidence="1">
    <location>
        <begin position="109"/>
        <end position="232"/>
    </location>
</feature>
<organism evidence="2">
    <name type="scientific">uncultured Leptolyngbya sp</name>
    <dbReference type="NCBI Taxonomy" id="332963"/>
    <lineage>
        <taxon>Bacteria</taxon>
        <taxon>Bacillati</taxon>
        <taxon>Cyanobacteriota</taxon>
        <taxon>Cyanophyceae</taxon>
        <taxon>Leptolyngbyales</taxon>
        <taxon>Leptolyngbyaceae</taxon>
        <taxon>Leptolyngbya group</taxon>
        <taxon>Leptolyngbya</taxon>
        <taxon>environmental samples</taxon>
    </lineage>
</organism>
<name>A0A6J4NNG2_9CYAN</name>
<evidence type="ECO:0000313" key="2">
    <source>
        <dbReference type="EMBL" id="CAA9389292.1"/>
    </source>
</evidence>
<dbReference type="PANTHER" id="PTHR37461:SF1">
    <property type="entry name" value="ANTI-SIGMA-K FACTOR RSKA"/>
    <property type="match status" value="1"/>
</dbReference>
<dbReference type="GO" id="GO:0016989">
    <property type="term" value="F:sigma factor antagonist activity"/>
    <property type="evidence" value="ECO:0007669"/>
    <property type="project" value="TreeGrafter"/>
</dbReference>
<dbReference type="AlphaFoldDB" id="A0A6J4NNG2"/>
<dbReference type="EMBL" id="CADCTY010001828">
    <property type="protein sequence ID" value="CAA9389292.1"/>
    <property type="molecule type" value="Genomic_DNA"/>
</dbReference>
<dbReference type="PANTHER" id="PTHR37461">
    <property type="entry name" value="ANTI-SIGMA-K FACTOR RSKA"/>
    <property type="match status" value="1"/>
</dbReference>
<dbReference type="InterPro" id="IPR051474">
    <property type="entry name" value="Anti-sigma-K/W_factor"/>
</dbReference>